<dbReference type="GO" id="GO:0097361">
    <property type="term" value="C:cytosolic [4Fe-4S] assembly targeting complex"/>
    <property type="evidence" value="ECO:0007669"/>
    <property type="project" value="UniProtKB-UniRule"/>
</dbReference>
<keyword evidence="1" id="KW-0234">DNA repair</keyword>
<dbReference type="AlphaFoldDB" id="A0AAX6N1B1"/>
<gene>
    <name evidence="3" type="ORF">Daesc_001016</name>
</gene>
<dbReference type="PANTHER" id="PTHR12891">
    <property type="entry name" value="DNA REPAIR/TRANSCRIPTION PROTEIN MET18/MMS19"/>
    <property type="match status" value="1"/>
</dbReference>
<dbReference type="InterPro" id="IPR039920">
    <property type="entry name" value="MMS19"/>
</dbReference>
<dbReference type="GO" id="GO:0016226">
    <property type="term" value="P:iron-sulfur cluster assembly"/>
    <property type="evidence" value="ECO:0007669"/>
    <property type="project" value="UniProtKB-UniRule"/>
</dbReference>
<proteinExistence type="inferred from homology"/>
<feature type="domain" description="MMS19 C-terminal" evidence="2">
    <location>
        <begin position="21"/>
        <end position="256"/>
    </location>
</feature>
<keyword evidence="1" id="KW-0539">Nucleus</keyword>
<comment type="similarity">
    <text evidence="1">Belongs to the MET18/MMS19 family.</text>
</comment>
<comment type="subcellular location">
    <subcellularLocation>
        <location evidence="1">Nucleus</location>
    </subcellularLocation>
</comment>
<comment type="function">
    <text evidence="1">Key component of the cytosolic iron-sulfur protein assembly (CIA) complex, a multiprotein complex that mediates the incorporation of iron-sulfur cluster into apoproteins specifically involved in DNA metabolism and genomic integrity. In the CIA complex, MMS19 acts as an adapter between early-acting CIA components and a subset of cellular target iron-sulfur proteins.</text>
</comment>
<dbReference type="PANTHER" id="PTHR12891:SF0">
    <property type="entry name" value="MMS19 NUCLEOTIDE EXCISION REPAIR PROTEIN HOMOLOG"/>
    <property type="match status" value="1"/>
</dbReference>
<keyword evidence="1" id="KW-0227">DNA damage</keyword>
<dbReference type="EMBL" id="JBANMG010000001">
    <property type="protein sequence ID" value="KAK6958221.1"/>
    <property type="molecule type" value="Genomic_DNA"/>
</dbReference>
<dbReference type="GO" id="GO:0051604">
    <property type="term" value="P:protein maturation"/>
    <property type="evidence" value="ECO:0007669"/>
    <property type="project" value="UniProtKB-UniRule"/>
</dbReference>
<dbReference type="InterPro" id="IPR016024">
    <property type="entry name" value="ARM-type_fold"/>
</dbReference>
<accession>A0AAX6N1B1</accession>
<evidence type="ECO:0000259" key="2">
    <source>
        <dbReference type="Pfam" id="PF12460"/>
    </source>
</evidence>
<evidence type="ECO:0000313" key="4">
    <source>
        <dbReference type="Proteomes" id="UP001369815"/>
    </source>
</evidence>
<keyword evidence="4" id="KW-1185">Reference proteome</keyword>
<evidence type="ECO:0000256" key="1">
    <source>
        <dbReference type="RuleBase" id="RU367072"/>
    </source>
</evidence>
<name>A0AAX6N1B1_9PEZI</name>
<dbReference type="GO" id="GO:0006281">
    <property type="term" value="P:DNA repair"/>
    <property type="evidence" value="ECO:0007669"/>
    <property type="project" value="UniProtKB-UniRule"/>
</dbReference>
<comment type="caution">
    <text evidence="3">The sequence shown here is derived from an EMBL/GenBank/DDBJ whole genome shotgun (WGS) entry which is preliminary data.</text>
</comment>
<sequence length="301" mass="34123">MKNICTLRLEDENYSNAKLQIQQNLSDVLTNIWGQNPESSVRVFRSILHFLAGDVARFRSTPDTHNSLLKMVCKKAPSEPTIGRQLARNFEVLVSPKECLEKENHAIRKRLSGEWLYFKAVQPYLKDCFPNSGLDETVTVNRAVMVFAILKHLRYEQYSSDIEQIVRIGIRSLSTFNTGLEIGSCLHVLLQVLEKGPNALQEHLAGLISGMVKVYETARKEPKTIGAKEDATEARTKAKERAMCRKSALEFFQKLPNAYESQYLVPYRQQLLRPLSAACGDSVREIRRIALGARKAWEGLA</sequence>
<dbReference type="Proteomes" id="UP001369815">
    <property type="component" value="Unassembled WGS sequence"/>
</dbReference>
<dbReference type="SUPFAM" id="SSF48371">
    <property type="entry name" value="ARM repeat"/>
    <property type="match status" value="1"/>
</dbReference>
<protein>
    <recommendedName>
        <fullName evidence="1">MMS19 nucleotide excision repair protein</fullName>
    </recommendedName>
</protein>
<dbReference type="InterPro" id="IPR024687">
    <property type="entry name" value="MMS19_C"/>
</dbReference>
<dbReference type="GO" id="GO:0005634">
    <property type="term" value="C:nucleus"/>
    <property type="evidence" value="ECO:0007669"/>
    <property type="project" value="UniProtKB-SubCell"/>
</dbReference>
<evidence type="ECO:0000313" key="3">
    <source>
        <dbReference type="EMBL" id="KAK6958221.1"/>
    </source>
</evidence>
<dbReference type="Pfam" id="PF12460">
    <property type="entry name" value="MMS19_C"/>
    <property type="match status" value="1"/>
</dbReference>
<organism evidence="3 4">
    <name type="scientific">Daldinia eschscholtzii</name>
    <dbReference type="NCBI Taxonomy" id="292717"/>
    <lineage>
        <taxon>Eukaryota</taxon>
        <taxon>Fungi</taxon>
        <taxon>Dikarya</taxon>
        <taxon>Ascomycota</taxon>
        <taxon>Pezizomycotina</taxon>
        <taxon>Sordariomycetes</taxon>
        <taxon>Xylariomycetidae</taxon>
        <taxon>Xylariales</taxon>
        <taxon>Hypoxylaceae</taxon>
        <taxon>Daldinia</taxon>
    </lineage>
</organism>
<reference evidence="3 4" key="1">
    <citation type="journal article" date="2024" name="Front Chem Biol">
        <title>Unveiling the potential of Daldinia eschscholtzii MFLUCC 19-0629 through bioactivity and bioinformatics studies for enhanced sustainable agriculture production.</title>
        <authorList>
            <person name="Brooks S."/>
            <person name="Weaver J.A."/>
            <person name="Klomchit A."/>
            <person name="Alharthi S.A."/>
            <person name="Onlamun T."/>
            <person name="Nurani R."/>
            <person name="Vong T.K."/>
            <person name="Alberti F."/>
            <person name="Greco C."/>
        </authorList>
    </citation>
    <scope>NUCLEOTIDE SEQUENCE [LARGE SCALE GENOMIC DNA]</scope>
    <source>
        <strain evidence="3">MFLUCC 19-0629</strain>
    </source>
</reference>